<dbReference type="RefSeq" id="WP_153341673.1">
    <property type="nucleotide sequence ID" value="NZ_WIVE01000009.1"/>
</dbReference>
<reference evidence="1 2" key="1">
    <citation type="submission" date="2019-10" db="EMBL/GenBank/DDBJ databases">
        <title>Draft whole-genome sequence of the purple nonsulfur photosynthetic bacterium Roseospira navarrensis DSM 15114.</title>
        <authorList>
            <person name="Kyndt J.A."/>
            <person name="Meyer T.E."/>
        </authorList>
    </citation>
    <scope>NUCLEOTIDE SEQUENCE [LARGE SCALE GENOMIC DNA]</scope>
    <source>
        <strain evidence="1 2">DSM 15114</strain>
    </source>
</reference>
<organism evidence="1 2">
    <name type="scientific">Roseospira navarrensis</name>
    <dbReference type="NCBI Taxonomy" id="140058"/>
    <lineage>
        <taxon>Bacteria</taxon>
        <taxon>Pseudomonadati</taxon>
        <taxon>Pseudomonadota</taxon>
        <taxon>Alphaproteobacteria</taxon>
        <taxon>Rhodospirillales</taxon>
        <taxon>Rhodospirillaceae</taxon>
        <taxon>Roseospira</taxon>
    </lineage>
</organism>
<accession>A0A7X1ZC22</accession>
<sequence length="86" mass="9487">MPCYLFVFNETTGTFPERYRVVRDHEAADALRAAEDLTGTVPEAAADAFLEALTARFPPGSASRAEKVSATRWETVARSYAGLFRD</sequence>
<gene>
    <name evidence="1" type="ORF">GHC57_04645</name>
</gene>
<evidence type="ECO:0000313" key="1">
    <source>
        <dbReference type="EMBL" id="MQX35804.1"/>
    </source>
</evidence>
<evidence type="ECO:0000313" key="2">
    <source>
        <dbReference type="Proteomes" id="UP000434582"/>
    </source>
</evidence>
<comment type="caution">
    <text evidence="1">The sequence shown here is derived from an EMBL/GenBank/DDBJ whole genome shotgun (WGS) entry which is preliminary data.</text>
</comment>
<name>A0A7X1ZC22_9PROT</name>
<protein>
    <submittedName>
        <fullName evidence="1">Uncharacterized protein</fullName>
    </submittedName>
</protein>
<dbReference type="Proteomes" id="UP000434582">
    <property type="component" value="Unassembled WGS sequence"/>
</dbReference>
<keyword evidence="2" id="KW-1185">Reference proteome</keyword>
<dbReference type="EMBL" id="WIVE01000009">
    <property type="protein sequence ID" value="MQX35804.1"/>
    <property type="molecule type" value="Genomic_DNA"/>
</dbReference>
<proteinExistence type="predicted"/>
<dbReference type="AlphaFoldDB" id="A0A7X1ZC22"/>